<dbReference type="Proteomes" id="UP000828048">
    <property type="component" value="Chromosome 12"/>
</dbReference>
<name>A0ACB7ZDQ2_9ERIC</name>
<protein>
    <submittedName>
        <fullName evidence="1">Uncharacterized protein</fullName>
    </submittedName>
</protein>
<dbReference type="EMBL" id="CM037162">
    <property type="protein sequence ID" value="KAH7863878.1"/>
    <property type="molecule type" value="Genomic_DNA"/>
</dbReference>
<reference evidence="1 2" key="1">
    <citation type="journal article" date="2021" name="Hortic Res">
        <title>High-quality reference genome and annotation aids understanding of berry development for evergreen blueberry (Vaccinium darrowii).</title>
        <authorList>
            <person name="Yu J."/>
            <person name="Hulse-Kemp A.M."/>
            <person name="Babiker E."/>
            <person name="Staton M."/>
        </authorList>
    </citation>
    <scope>NUCLEOTIDE SEQUENCE [LARGE SCALE GENOMIC DNA]</scope>
    <source>
        <strain evidence="2">cv. NJ 8807/NJ 8810</strain>
        <tissue evidence="1">Young leaf</tissue>
    </source>
</reference>
<evidence type="ECO:0000313" key="2">
    <source>
        <dbReference type="Proteomes" id="UP000828048"/>
    </source>
</evidence>
<evidence type="ECO:0000313" key="1">
    <source>
        <dbReference type="EMBL" id="KAH7863878.1"/>
    </source>
</evidence>
<proteinExistence type="predicted"/>
<accession>A0ACB7ZDQ2</accession>
<keyword evidence="2" id="KW-1185">Reference proteome</keyword>
<gene>
    <name evidence="1" type="ORF">Vadar_022982</name>
</gene>
<comment type="caution">
    <text evidence="1">The sequence shown here is derived from an EMBL/GenBank/DDBJ whole genome shotgun (WGS) entry which is preliminary data.</text>
</comment>
<organism evidence="1 2">
    <name type="scientific">Vaccinium darrowii</name>
    <dbReference type="NCBI Taxonomy" id="229202"/>
    <lineage>
        <taxon>Eukaryota</taxon>
        <taxon>Viridiplantae</taxon>
        <taxon>Streptophyta</taxon>
        <taxon>Embryophyta</taxon>
        <taxon>Tracheophyta</taxon>
        <taxon>Spermatophyta</taxon>
        <taxon>Magnoliopsida</taxon>
        <taxon>eudicotyledons</taxon>
        <taxon>Gunneridae</taxon>
        <taxon>Pentapetalae</taxon>
        <taxon>asterids</taxon>
        <taxon>Ericales</taxon>
        <taxon>Ericaceae</taxon>
        <taxon>Vaccinioideae</taxon>
        <taxon>Vaccinieae</taxon>
        <taxon>Vaccinium</taxon>
    </lineage>
</organism>
<sequence length="186" mass="21052">MNLKAIQEIQTVFASDLYSRNFLQVPKPVGVDFRASISKKFTYSHYGFGLCFMDLARKFKILSRQNESERVFDDGTKVAAEQDIQQSAMESGSERELVRDVIDVESGGNMSSITGSQEIGEIRLKPCMKVAMEAGQNLEVIPLLLVREHQHVLVQKVVYRNKKEQGEGLHYGRLESFLLHGNVVEE</sequence>